<proteinExistence type="predicted"/>
<evidence type="ECO:0000313" key="3">
    <source>
        <dbReference type="Proteomes" id="UP001223712"/>
    </source>
</evidence>
<sequence length="89" mass="10052">MCIKPEKSGLFLNTPQDVDTFALLTFQTENPILTHCKKYSFNIDIENVELLGFARFSKVDEKALATNTHGVNNVNFAILDLFGYQLAPR</sequence>
<dbReference type="EMBL" id="JAUFQY010000002">
    <property type="protein sequence ID" value="MDN3702612.1"/>
    <property type="molecule type" value="Genomic_DNA"/>
</dbReference>
<gene>
    <name evidence="2" type="ORF">QWY96_19910</name>
</gene>
<dbReference type="InterPro" id="IPR002513">
    <property type="entry name" value="Tn3_Tnp_DDE_dom"/>
</dbReference>
<feature type="domain" description="Tn3 transposase DDE" evidence="1">
    <location>
        <begin position="58"/>
        <end position="89"/>
    </location>
</feature>
<dbReference type="Pfam" id="PF01526">
    <property type="entry name" value="DDE_Tnp_Tn3"/>
    <property type="match status" value="1"/>
</dbReference>
<accession>A0ABT8CNZ9</accession>
<name>A0ABT8CNZ9_9VIBR</name>
<keyword evidence="3" id="KW-1185">Reference proteome</keyword>
<dbReference type="Proteomes" id="UP001223712">
    <property type="component" value="Unassembled WGS sequence"/>
</dbReference>
<reference evidence="3" key="1">
    <citation type="journal article" date="2019" name="Int. J. Syst. Evol. Microbiol.">
        <title>The Global Catalogue of Microorganisms (GCM) 10K type strain sequencing project: providing services to taxonomists for standard genome sequencing and annotation.</title>
        <authorList>
            <consortium name="The Broad Institute Genomics Platform"/>
            <consortium name="The Broad Institute Genome Sequencing Center for Infectious Disease"/>
            <person name="Wu L."/>
            <person name="Ma J."/>
        </authorList>
    </citation>
    <scope>NUCLEOTIDE SEQUENCE [LARGE SCALE GENOMIC DNA]</scope>
    <source>
        <strain evidence="3">CECT 7226</strain>
    </source>
</reference>
<organism evidence="2 3">
    <name type="scientific">Vibrio artabrorum</name>
    <dbReference type="NCBI Taxonomy" id="446374"/>
    <lineage>
        <taxon>Bacteria</taxon>
        <taxon>Pseudomonadati</taxon>
        <taxon>Pseudomonadota</taxon>
        <taxon>Gammaproteobacteria</taxon>
        <taxon>Vibrionales</taxon>
        <taxon>Vibrionaceae</taxon>
        <taxon>Vibrio</taxon>
    </lineage>
</organism>
<evidence type="ECO:0000259" key="1">
    <source>
        <dbReference type="Pfam" id="PF01526"/>
    </source>
</evidence>
<evidence type="ECO:0000313" key="2">
    <source>
        <dbReference type="EMBL" id="MDN3702612.1"/>
    </source>
</evidence>
<comment type="caution">
    <text evidence="2">The sequence shown here is derived from an EMBL/GenBank/DDBJ whole genome shotgun (WGS) entry which is preliminary data.</text>
</comment>
<protein>
    <submittedName>
        <fullName evidence="2">Tn3 family transposase</fullName>
    </submittedName>
</protein>